<protein>
    <recommendedName>
        <fullName evidence="6">N-acetylmuramoyl-L-alanine amidase</fullName>
    </recommendedName>
</protein>
<dbReference type="GO" id="GO:0008270">
    <property type="term" value="F:zinc ion binding"/>
    <property type="evidence" value="ECO:0007669"/>
    <property type="project" value="InterPro"/>
</dbReference>
<evidence type="ECO:0000259" key="2">
    <source>
        <dbReference type="SMART" id="SM00644"/>
    </source>
</evidence>
<feature type="domain" description="N-acetylmuramoyl-L-alanine amidase" evidence="2">
    <location>
        <begin position="13"/>
        <end position="154"/>
    </location>
</feature>
<dbReference type="GO" id="GO:0008745">
    <property type="term" value="F:N-acetylmuramoyl-L-alanine amidase activity"/>
    <property type="evidence" value="ECO:0007669"/>
    <property type="project" value="InterPro"/>
</dbReference>
<feature type="domain" description="Peptidoglycan recognition protein family" evidence="3">
    <location>
        <begin position="1"/>
        <end position="145"/>
    </location>
</feature>
<evidence type="ECO:0000256" key="1">
    <source>
        <dbReference type="ARBA" id="ARBA00007553"/>
    </source>
</evidence>
<evidence type="ECO:0000313" key="4">
    <source>
        <dbReference type="EMBL" id="GGM55358.1"/>
    </source>
</evidence>
<accession>A0A8J3CG26</accession>
<gene>
    <name evidence="4" type="ORF">GCM10012275_28140</name>
</gene>
<evidence type="ECO:0000259" key="3">
    <source>
        <dbReference type="SMART" id="SM00701"/>
    </source>
</evidence>
<comment type="similarity">
    <text evidence="1">Belongs to the N-acetylmuramoyl-L-alanine amidase 2 family.</text>
</comment>
<dbReference type="AlphaFoldDB" id="A0A8J3CG26"/>
<name>A0A8J3CG26_9PSEU</name>
<sequence>MEIVSRAQWGARYDNGDGPAPLPASEIWLHHSVTPAPSINASFATDASAVQHIEQIGEDRFGSGISYTFVVTPSGRVFEGHSVDRQGTHTSGRNSIGRAIVLVGNYETDIPTAAQKRAVAALLRHGYQAGWWRQQRITGGHRQAPGNADTACPGRNALAAIPEINQRAQEGNDMSWNYPIPVVSDDGNYYTDKKIQAWENASYTEWHSRTVHEILKEVLVAVRELHDKVSSPAVTDEQLDTVAEKAADILVQRMSKKD</sequence>
<dbReference type="PANTHER" id="PTHR11022">
    <property type="entry name" value="PEPTIDOGLYCAN RECOGNITION PROTEIN"/>
    <property type="match status" value="1"/>
</dbReference>
<dbReference type="SMART" id="SM00644">
    <property type="entry name" value="Ami_2"/>
    <property type="match status" value="1"/>
</dbReference>
<dbReference type="SMART" id="SM00701">
    <property type="entry name" value="PGRP"/>
    <property type="match status" value="1"/>
</dbReference>
<dbReference type="InterPro" id="IPR036505">
    <property type="entry name" value="Amidase/PGRP_sf"/>
</dbReference>
<dbReference type="CDD" id="cd06583">
    <property type="entry name" value="PGRP"/>
    <property type="match status" value="1"/>
</dbReference>
<dbReference type="Proteomes" id="UP000637578">
    <property type="component" value="Unassembled WGS sequence"/>
</dbReference>
<dbReference type="Gene3D" id="3.40.80.10">
    <property type="entry name" value="Peptidoglycan recognition protein-like"/>
    <property type="match status" value="1"/>
</dbReference>
<keyword evidence="5" id="KW-1185">Reference proteome</keyword>
<dbReference type="SUPFAM" id="SSF55846">
    <property type="entry name" value="N-acetylmuramoyl-L-alanine amidase-like"/>
    <property type="match status" value="1"/>
</dbReference>
<dbReference type="EMBL" id="BMMK01000011">
    <property type="protein sequence ID" value="GGM55358.1"/>
    <property type="molecule type" value="Genomic_DNA"/>
</dbReference>
<reference evidence="4" key="2">
    <citation type="submission" date="2020-09" db="EMBL/GenBank/DDBJ databases">
        <authorList>
            <person name="Sun Q."/>
            <person name="Zhou Y."/>
        </authorList>
    </citation>
    <scope>NUCLEOTIDE SEQUENCE</scope>
    <source>
        <strain evidence="4">CGMCC 4.5737</strain>
    </source>
</reference>
<evidence type="ECO:0000313" key="5">
    <source>
        <dbReference type="Proteomes" id="UP000637578"/>
    </source>
</evidence>
<dbReference type="PANTHER" id="PTHR11022:SF41">
    <property type="entry name" value="PEPTIDOGLYCAN-RECOGNITION PROTEIN LC-RELATED"/>
    <property type="match status" value="1"/>
</dbReference>
<evidence type="ECO:0008006" key="6">
    <source>
        <dbReference type="Google" id="ProtNLM"/>
    </source>
</evidence>
<comment type="caution">
    <text evidence="4">The sequence shown here is derived from an EMBL/GenBank/DDBJ whole genome shotgun (WGS) entry which is preliminary data.</text>
</comment>
<dbReference type="GO" id="GO:0009253">
    <property type="term" value="P:peptidoglycan catabolic process"/>
    <property type="evidence" value="ECO:0007669"/>
    <property type="project" value="InterPro"/>
</dbReference>
<dbReference type="Pfam" id="PF01510">
    <property type="entry name" value="Amidase_2"/>
    <property type="match status" value="1"/>
</dbReference>
<reference evidence="4" key="1">
    <citation type="journal article" date="2014" name="Int. J. Syst. Evol. Microbiol.">
        <title>Complete genome sequence of Corynebacterium casei LMG S-19264T (=DSM 44701T), isolated from a smear-ripened cheese.</title>
        <authorList>
            <consortium name="US DOE Joint Genome Institute (JGI-PGF)"/>
            <person name="Walter F."/>
            <person name="Albersmeier A."/>
            <person name="Kalinowski J."/>
            <person name="Ruckert C."/>
        </authorList>
    </citation>
    <scope>NUCLEOTIDE SEQUENCE</scope>
    <source>
        <strain evidence="4">CGMCC 4.5737</strain>
    </source>
</reference>
<dbReference type="InterPro" id="IPR015510">
    <property type="entry name" value="PGRP"/>
</dbReference>
<proteinExistence type="inferred from homology"/>
<dbReference type="InterPro" id="IPR006619">
    <property type="entry name" value="PGRP_domain_met/bac"/>
</dbReference>
<dbReference type="InterPro" id="IPR002502">
    <property type="entry name" value="Amidase_domain"/>
</dbReference>
<organism evidence="4 5">
    <name type="scientific">Longimycelium tulufanense</name>
    <dbReference type="NCBI Taxonomy" id="907463"/>
    <lineage>
        <taxon>Bacteria</taxon>
        <taxon>Bacillati</taxon>
        <taxon>Actinomycetota</taxon>
        <taxon>Actinomycetes</taxon>
        <taxon>Pseudonocardiales</taxon>
        <taxon>Pseudonocardiaceae</taxon>
        <taxon>Longimycelium</taxon>
    </lineage>
</organism>